<protein>
    <submittedName>
        <fullName evidence="4">Transcriptional regulator</fullName>
    </submittedName>
</protein>
<evidence type="ECO:0000256" key="1">
    <source>
        <dbReference type="ARBA" id="ARBA00022679"/>
    </source>
</evidence>
<keyword evidence="2" id="KW-0012">Acyltransferase</keyword>
<dbReference type="CDD" id="cd04301">
    <property type="entry name" value="NAT_SF"/>
    <property type="match status" value="1"/>
</dbReference>
<evidence type="ECO:0000256" key="2">
    <source>
        <dbReference type="ARBA" id="ARBA00023315"/>
    </source>
</evidence>
<dbReference type="KEGG" id="bvr:BVIR_1700"/>
<dbReference type="SUPFAM" id="SSF55729">
    <property type="entry name" value="Acyl-CoA N-acyltransferases (Nat)"/>
    <property type="match status" value="1"/>
</dbReference>
<organism evidence="4">
    <name type="scientific">Blastochloris viridis</name>
    <name type="common">Rhodopseudomonas viridis</name>
    <dbReference type="NCBI Taxonomy" id="1079"/>
    <lineage>
        <taxon>Bacteria</taxon>
        <taxon>Pseudomonadati</taxon>
        <taxon>Pseudomonadota</taxon>
        <taxon>Alphaproteobacteria</taxon>
        <taxon>Hyphomicrobiales</taxon>
        <taxon>Blastochloridaceae</taxon>
        <taxon>Blastochloris</taxon>
    </lineage>
</organism>
<dbReference type="Gene3D" id="3.40.630.30">
    <property type="match status" value="1"/>
</dbReference>
<keyword evidence="1" id="KW-0808">Transferase</keyword>
<proteinExistence type="predicted"/>
<sequence length="160" mass="16547">MTVDVRTQAEALVIEPARREDLPAIVAMFAADPLGGHGDTVDPAALDAYKAGFDAITASSATELFVARLDGRVVATFQLIVVGGIAGRGACRAIVEGVQVAPDLRGRGIGAAVVAHAEAEARARGAATVALTSNAARTDAHRFYARLGFARTHVGFKKPL</sequence>
<evidence type="ECO:0000313" key="4">
    <source>
        <dbReference type="EMBL" id="BAS00641.1"/>
    </source>
</evidence>
<dbReference type="Pfam" id="PF00583">
    <property type="entry name" value="Acetyltransf_1"/>
    <property type="match status" value="1"/>
</dbReference>
<name>A0A182D574_BLAVI</name>
<reference evidence="4" key="1">
    <citation type="journal article" date="2015" name="Genome Announc.">
        <title>Complete Genome Sequence of the Bacteriochlorophyll b-Producing Photosynthetic Bacterium Blastochloris viridis.</title>
        <authorList>
            <person name="Tsukatani Y."/>
            <person name="Hirose Y."/>
            <person name="Harada J."/>
            <person name="Misawa N."/>
            <person name="Mori K."/>
            <person name="Inoue K."/>
            <person name="Tamiaki H."/>
        </authorList>
    </citation>
    <scope>NUCLEOTIDE SEQUENCE [LARGE SCALE GENOMIC DNA]</scope>
    <source>
        <strain evidence="4">DSM 133</strain>
    </source>
</reference>
<feature type="domain" description="N-acetyltransferase" evidence="3">
    <location>
        <begin position="12"/>
        <end position="160"/>
    </location>
</feature>
<gene>
    <name evidence="4" type="ORF">BV133_3047</name>
</gene>
<dbReference type="InterPro" id="IPR000182">
    <property type="entry name" value="GNAT_dom"/>
</dbReference>
<evidence type="ECO:0000259" key="3">
    <source>
        <dbReference type="PROSITE" id="PS51186"/>
    </source>
</evidence>
<dbReference type="EMBL" id="AP014854">
    <property type="protein sequence ID" value="BAS00641.1"/>
    <property type="molecule type" value="Genomic_DNA"/>
</dbReference>
<dbReference type="InterPro" id="IPR016181">
    <property type="entry name" value="Acyl_CoA_acyltransferase"/>
</dbReference>
<dbReference type="InterPro" id="IPR050832">
    <property type="entry name" value="Bact_Acetyltransf"/>
</dbReference>
<accession>A0A182D574</accession>
<dbReference type="GO" id="GO:0016747">
    <property type="term" value="F:acyltransferase activity, transferring groups other than amino-acyl groups"/>
    <property type="evidence" value="ECO:0007669"/>
    <property type="project" value="InterPro"/>
</dbReference>
<dbReference type="PATRIC" id="fig|1079.6.peg.1762"/>
<dbReference type="AlphaFoldDB" id="A0A182D574"/>
<dbReference type="PANTHER" id="PTHR43877">
    <property type="entry name" value="AMINOALKYLPHOSPHONATE N-ACETYLTRANSFERASE-RELATED-RELATED"/>
    <property type="match status" value="1"/>
</dbReference>
<dbReference type="PROSITE" id="PS51186">
    <property type="entry name" value="GNAT"/>
    <property type="match status" value="1"/>
</dbReference>